<proteinExistence type="predicted"/>
<gene>
    <name evidence="1" type="ORF">KC01_LOCUS21607</name>
</gene>
<organism evidence="1 2">
    <name type="scientific">Knipowitschia caucasica</name>
    <name type="common">Caucasian dwarf goby</name>
    <name type="synonym">Pomatoschistus caucasicus</name>
    <dbReference type="NCBI Taxonomy" id="637954"/>
    <lineage>
        <taxon>Eukaryota</taxon>
        <taxon>Metazoa</taxon>
        <taxon>Chordata</taxon>
        <taxon>Craniata</taxon>
        <taxon>Vertebrata</taxon>
        <taxon>Euteleostomi</taxon>
        <taxon>Actinopterygii</taxon>
        <taxon>Neopterygii</taxon>
        <taxon>Teleostei</taxon>
        <taxon>Neoteleostei</taxon>
        <taxon>Acanthomorphata</taxon>
        <taxon>Gobiaria</taxon>
        <taxon>Gobiiformes</taxon>
        <taxon>Gobioidei</taxon>
        <taxon>Gobiidae</taxon>
        <taxon>Gobiinae</taxon>
        <taxon>Knipowitschia</taxon>
    </lineage>
</organism>
<accession>A0AAV2KUE4</accession>
<dbReference type="Proteomes" id="UP001497482">
    <property type="component" value="Chromosome 2"/>
</dbReference>
<sequence>MHDSRRERERKKTTELFNLKTGALALPALSALIPRPGKFIHCDVFKEEPRVPPRFRGAGRQMSTLHWRREGESRW</sequence>
<keyword evidence="2" id="KW-1185">Reference proteome</keyword>
<name>A0AAV2KUE4_KNICA</name>
<dbReference type="EMBL" id="OZ035824">
    <property type="protein sequence ID" value="CAL1592353.1"/>
    <property type="molecule type" value="Genomic_DNA"/>
</dbReference>
<protein>
    <submittedName>
        <fullName evidence="1">Uncharacterized protein</fullName>
    </submittedName>
</protein>
<evidence type="ECO:0000313" key="2">
    <source>
        <dbReference type="Proteomes" id="UP001497482"/>
    </source>
</evidence>
<dbReference type="AlphaFoldDB" id="A0AAV2KUE4"/>
<evidence type="ECO:0000313" key="1">
    <source>
        <dbReference type="EMBL" id="CAL1592353.1"/>
    </source>
</evidence>
<reference evidence="1 2" key="1">
    <citation type="submission" date="2024-04" db="EMBL/GenBank/DDBJ databases">
        <authorList>
            <person name="Waldvogel A.-M."/>
            <person name="Schoenle A."/>
        </authorList>
    </citation>
    <scope>NUCLEOTIDE SEQUENCE [LARGE SCALE GENOMIC DNA]</scope>
</reference>